<evidence type="ECO:0000256" key="3">
    <source>
        <dbReference type="ARBA" id="ARBA00022658"/>
    </source>
</evidence>
<evidence type="ECO:0000256" key="9">
    <source>
        <dbReference type="PROSITE-ProRule" id="PRU00191"/>
    </source>
</evidence>
<evidence type="ECO:0008006" key="19">
    <source>
        <dbReference type="Google" id="ProtNLM"/>
    </source>
</evidence>
<dbReference type="GO" id="GO:0005085">
    <property type="term" value="F:guanyl-nucleotide exchange factor activity"/>
    <property type="evidence" value="ECO:0007669"/>
    <property type="project" value="UniProtKB-KW"/>
</dbReference>
<dbReference type="PANTHER" id="PTHR45818">
    <property type="entry name" value="PROTEIN VAV"/>
    <property type="match status" value="1"/>
</dbReference>
<dbReference type="InterPro" id="IPR001849">
    <property type="entry name" value="PH_domain"/>
</dbReference>
<feature type="domain" description="Phorbol-ester/DAG-type" evidence="16">
    <location>
        <begin position="534"/>
        <end position="583"/>
    </location>
</feature>
<evidence type="ECO:0000256" key="6">
    <source>
        <dbReference type="ARBA" id="ARBA00022771"/>
    </source>
</evidence>
<evidence type="ECO:0000259" key="15">
    <source>
        <dbReference type="PROSITE" id="PS50021"/>
    </source>
</evidence>
<accession>A0AAW1A4K0</accession>
<dbReference type="Gene3D" id="1.10.418.10">
    <property type="entry name" value="Calponin-like domain"/>
    <property type="match status" value="1"/>
</dbReference>
<dbReference type="PROSITE" id="PS50002">
    <property type="entry name" value="SH3"/>
    <property type="match status" value="1"/>
</dbReference>
<evidence type="ECO:0000256" key="1">
    <source>
        <dbReference type="ARBA" id="ARBA00022443"/>
    </source>
</evidence>
<dbReference type="SUPFAM" id="SSF50044">
    <property type="entry name" value="SH3-domain"/>
    <property type="match status" value="1"/>
</dbReference>
<dbReference type="Pfam" id="PF22697">
    <property type="entry name" value="SOS1_NGEF_PH"/>
    <property type="match status" value="1"/>
</dbReference>
<feature type="domain" description="PH" evidence="13">
    <location>
        <begin position="418"/>
        <end position="523"/>
    </location>
</feature>
<dbReference type="InterPro" id="IPR035899">
    <property type="entry name" value="DBL_dom_sf"/>
</dbReference>
<organism evidence="17 18">
    <name type="scientific">Tetragonisca angustula</name>
    <dbReference type="NCBI Taxonomy" id="166442"/>
    <lineage>
        <taxon>Eukaryota</taxon>
        <taxon>Metazoa</taxon>
        <taxon>Ecdysozoa</taxon>
        <taxon>Arthropoda</taxon>
        <taxon>Hexapoda</taxon>
        <taxon>Insecta</taxon>
        <taxon>Pterygota</taxon>
        <taxon>Neoptera</taxon>
        <taxon>Endopterygota</taxon>
        <taxon>Hymenoptera</taxon>
        <taxon>Apocrita</taxon>
        <taxon>Aculeata</taxon>
        <taxon>Apoidea</taxon>
        <taxon>Anthophila</taxon>
        <taxon>Apidae</taxon>
        <taxon>Tetragonisca</taxon>
    </lineage>
</organism>
<dbReference type="Pfam" id="PF00307">
    <property type="entry name" value="CH"/>
    <property type="match status" value="1"/>
</dbReference>
<evidence type="ECO:0000256" key="5">
    <source>
        <dbReference type="ARBA" id="ARBA00022737"/>
    </source>
</evidence>
<dbReference type="InterPro" id="IPR035031">
    <property type="entry name" value="Vav_SH2_invertebrate"/>
</dbReference>
<comment type="caution">
    <text evidence="17">The sequence shown here is derived from an EMBL/GenBank/DDBJ whole genome shotgun (WGS) entry which is preliminary data.</text>
</comment>
<dbReference type="Gene3D" id="2.30.30.40">
    <property type="entry name" value="SH3 Domains"/>
    <property type="match status" value="1"/>
</dbReference>
<dbReference type="SMART" id="SM00233">
    <property type="entry name" value="PH"/>
    <property type="match status" value="1"/>
</dbReference>
<dbReference type="SUPFAM" id="SSF47576">
    <property type="entry name" value="Calponin-homology domain, CH-domain"/>
    <property type="match status" value="1"/>
</dbReference>
<evidence type="ECO:0000256" key="4">
    <source>
        <dbReference type="ARBA" id="ARBA00022723"/>
    </source>
</evidence>
<dbReference type="InterPro" id="IPR037832">
    <property type="entry name" value="PH_Vav"/>
</dbReference>
<evidence type="ECO:0000313" key="18">
    <source>
        <dbReference type="Proteomes" id="UP001432146"/>
    </source>
</evidence>
<keyword evidence="7" id="KW-0862">Zinc</keyword>
<dbReference type="Proteomes" id="UP001432146">
    <property type="component" value="Unassembled WGS sequence"/>
</dbReference>
<sequence length="770" mass="88623">MSRIDNGSGWHECVKWLTRCGALRADHKANWPEATAVDLAYTLRDGVLLCNLLNTVDPGCIDMKDVNQKPQMAQFLCLRNIKVFLSACSTTFGLTDSELFEPTMLFDLSDFLRVLRTLSVLSNCARLRRKGILGFSIGHGRSQEDIYKDLQSAGAGPTTGVGTFTMKSKGMDVDESQVYQELLCFSSNSQHDWPSTEKDGAICGGEKRDYVIQELVETERNYSDVLNSLLKHFARPLSPLLRSEDSARIFFGIKELAEIHAGFHSQLRKARTGAALAQVFLDWREKFLIYGDYCANLTLAQSTLQEACVRYELVNQEVIRCQQEANNGKFKLRDILSVPMQRILKYHLLLDKLVEETPCDWLEDRRQLGKAREVMVDIAQYINEIKRDSDTLDIIKDIQASIIDWDVPEDVQLKDFGRLLRDGELKVKAHGDQRVKARYAFVFEQVVLICKAGRGEQYCYRETLRLDDYRLEDHTGRRTLGRDSRWSYQWLLVHKQEYTAYTLYARTEEQKQMWIKALQDAMDNVNPAACRNTNHKFKLTTFDTPRSCQRCGKFLKGRIFQGYRCETCRYAVHKQCIAHSGRCMPIPPPPPPPPPLPCERALSVKLWFVGEMGRDTASNKLEPREDGTYMLRVRPAGQPRLKHETNYALSIKADGTVKHIRVFKRNVDGADVYYLSESRFFKSVVELVEYYERASLSENFEKLDQRLLWPYRRVLAKALFDFRGGERNQLSLRRGCRVVVLSKEGDAKGWWKGKIGDQVGFFPKEYVEEE</sequence>
<evidence type="ECO:0000256" key="8">
    <source>
        <dbReference type="ARBA" id="ARBA00022999"/>
    </source>
</evidence>
<keyword evidence="5" id="KW-0677">Repeat</keyword>
<keyword evidence="2" id="KW-0597">Phosphoprotein</keyword>
<feature type="domain" description="SH3" evidence="12">
    <location>
        <begin position="711"/>
        <end position="770"/>
    </location>
</feature>
<dbReference type="CDD" id="cd21201">
    <property type="entry name" value="CH_VAV"/>
    <property type="match status" value="1"/>
</dbReference>
<dbReference type="PRINTS" id="PR00401">
    <property type="entry name" value="SH2DOMAIN"/>
</dbReference>
<dbReference type="Gene3D" id="3.30.60.20">
    <property type="match status" value="1"/>
</dbReference>
<dbReference type="PROSITE" id="PS50010">
    <property type="entry name" value="DH_2"/>
    <property type="match status" value="1"/>
</dbReference>
<keyword evidence="1 10" id="KW-0728">SH3 domain</keyword>
<dbReference type="InterPro" id="IPR036860">
    <property type="entry name" value="SH2_dom_sf"/>
</dbReference>
<evidence type="ECO:0000256" key="2">
    <source>
        <dbReference type="ARBA" id="ARBA00022553"/>
    </source>
</evidence>
<dbReference type="SMART" id="SM00109">
    <property type="entry name" value="C1"/>
    <property type="match status" value="1"/>
</dbReference>
<dbReference type="PROSITE" id="PS50021">
    <property type="entry name" value="CH"/>
    <property type="match status" value="1"/>
</dbReference>
<gene>
    <name evidence="17" type="ORF">QLX08_003991</name>
</gene>
<dbReference type="SUPFAM" id="SSF48065">
    <property type="entry name" value="DBL homology domain (DH-domain)"/>
    <property type="match status" value="1"/>
</dbReference>
<dbReference type="Pfam" id="PF00130">
    <property type="entry name" value="C1_1"/>
    <property type="match status" value="1"/>
</dbReference>
<reference evidence="17 18" key="1">
    <citation type="submission" date="2024-05" db="EMBL/GenBank/DDBJ databases">
        <title>The nuclear and mitochondrial genome assemblies of Tetragonisca angustula (Apidae: Meliponini), a tiny yet remarkable pollinator in the Neotropics.</title>
        <authorList>
            <person name="Ferrari R."/>
            <person name="Ricardo P.C."/>
            <person name="Dias F.C."/>
            <person name="Araujo N.S."/>
            <person name="Soares D.O."/>
            <person name="Zhou Q.-S."/>
            <person name="Zhu C.-D."/>
            <person name="Coutinho L."/>
            <person name="Airas M.C."/>
            <person name="Batista T.M."/>
        </authorList>
    </citation>
    <scope>NUCLEOTIDE SEQUENCE [LARGE SCALE GENOMIC DNA]</scope>
    <source>
        <strain evidence="17">ASF017062</strain>
        <tissue evidence="17">Abdomen</tissue>
    </source>
</reference>
<feature type="domain" description="Calponin-homology (CH)" evidence="15">
    <location>
        <begin position="7"/>
        <end position="125"/>
    </location>
</feature>
<dbReference type="CDD" id="cd20810">
    <property type="entry name" value="C1_VAV"/>
    <property type="match status" value="1"/>
</dbReference>
<dbReference type="CDD" id="cd01223">
    <property type="entry name" value="PH_Vav"/>
    <property type="match status" value="1"/>
</dbReference>
<dbReference type="Gene3D" id="3.30.505.10">
    <property type="entry name" value="SH2 domain"/>
    <property type="match status" value="1"/>
</dbReference>
<evidence type="ECO:0000259" key="11">
    <source>
        <dbReference type="PROSITE" id="PS50001"/>
    </source>
</evidence>
<dbReference type="GO" id="GO:0048468">
    <property type="term" value="P:cell development"/>
    <property type="evidence" value="ECO:0007669"/>
    <property type="project" value="UniProtKB-ARBA"/>
</dbReference>
<dbReference type="PRINTS" id="PR00452">
    <property type="entry name" value="SH3DOMAIN"/>
</dbReference>
<keyword evidence="3" id="KW-0344">Guanine-nucleotide releasing factor</keyword>
<protein>
    <recommendedName>
        <fullName evidence="19">Protein vav</fullName>
    </recommendedName>
</protein>
<keyword evidence="18" id="KW-1185">Reference proteome</keyword>
<dbReference type="InterPro" id="IPR011993">
    <property type="entry name" value="PH-like_dom_sf"/>
</dbReference>
<dbReference type="Pfam" id="PF00018">
    <property type="entry name" value="SH3_1"/>
    <property type="match status" value="1"/>
</dbReference>
<dbReference type="GO" id="GO:0008270">
    <property type="term" value="F:zinc ion binding"/>
    <property type="evidence" value="ECO:0007669"/>
    <property type="project" value="UniProtKB-KW"/>
</dbReference>
<dbReference type="PROSITE" id="PS00479">
    <property type="entry name" value="ZF_DAG_PE_1"/>
    <property type="match status" value="1"/>
</dbReference>
<dbReference type="InterPro" id="IPR036028">
    <property type="entry name" value="SH3-like_dom_sf"/>
</dbReference>
<dbReference type="SUPFAM" id="SSF50729">
    <property type="entry name" value="PH domain-like"/>
    <property type="match status" value="1"/>
</dbReference>
<dbReference type="SMART" id="SM00325">
    <property type="entry name" value="RhoGEF"/>
    <property type="match status" value="1"/>
</dbReference>
<proteinExistence type="predicted"/>
<feature type="domain" description="DH" evidence="14">
    <location>
        <begin position="207"/>
        <end position="385"/>
    </location>
</feature>
<dbReference type="InterPro" id="IPR000219">
    <property type="entry name" value="DH_dom"/>
</dbReference>
<name>A0AAW1A4K0_9HYME</name>
<evidence type="ECO:0000256" key="10">
    <source>
        <dbReference type="PROSITE-ProRule" id="PRU00192"/>
    </source>
</evidence>
<dbReference type="AlphaFoldDB" id="A0AAW1A4K0"/>
<dbReference type="Gene3D" id="2.30.29.30">
    <property type="entry name" value="Pleckstrin-homology domain (PH domain)/Phosphotyrosine-binding domain (PTB)"/>
    <property type="match status" value="1"/>
</dbReference>
<dbReference type="PANTHER" id="PTHR45818:SF3">
    <property type="entry name" value="PROTEIN VAV"/>
    <property type="match status" value="1"/>
</dbReference>
<dbReference type="CDD" id="cd00160">
    <property type="entry name" value="RhoGEF"/>
    <property type="match status" value="1"/>
</dbReference>
<dbReference type="InterPro" id="IPR002219">
    <property type="entry name" value="PKC_DAG/PE"/>
</dbReference>
<dbReference type="GO" id="GO:0009653">
    <property type="term" value="P:anatomical structure morphogenesis"/>
    <property type="evidence" value="ECO:0007669"/>
    <property type="project" value="UniProtKB-ARBA"/>
</dbReference>
<dbReference type="InterPro" id="IPR055251">
    <property type="entry name" value="SOS1_NGEF_PH"/>
</dbReference>
<dbReference type="Pfam" id="PF00017">
    <property type="entry name" value="SH2"/>
    <property type="match status" value="1"/>
</dbReference>
<dbReference type="SMART" id="SM00252">
    <property type="entry name" value="SH2"/>
    <property type="match status" value="1"/>
</dbReference>
<keyword evidence="6" id="KW-0863">Zinc-finger</keyword>
<evidence type="ECO:0000259" key="13">
    <source>
        <dbReference type="PROSITE" id="PS50003"/>
    </source>
</evidence>
<dbReference type="Pfam" id="PF00621">
    <property type="entry name" value="RhoGEF"/>
    <property type="match status" value="1"/>
</dbReference>
<feature type="domain" description="SH2" evidence="11">
    <location>
        <begin position="607"/>
        <end position="711"/>
    </location>
</feature>
<dbReference type="EMBL" id="JAWNGG020000060">
    <property type="protein sequence ID" value="KAK9304788.1"/>
    <property type="molecule type" value="Genomic_DNA"/>
</dbReference>
<evidence type="ECO:0000313" key="17">
    <source>
        <dbReference type="EMBL" id="KAK9304788.1"/>
    </source>
</evidence>
<dbReference type="PROSITE" id="PS50001">
    <property type="entry name" value="SH2"/>
    <property type="match status" value="1"/>
</dbReference>
<dbReference type="InterPro" id="IPR001715">
    <property type="entry name" value="CH_dom"/>
</dbReference>
<evidence type="ECO:0000256" key="7">
    <source>
        <dbReference type="ARBA" id="ARBA00022833"/>
    </source>
</evidence>
<dbReference type="SMART" id="SM00326">
    <property type="entry name" value="SH3"/>
    <property type="match status" value="1"/>
</dbReference>
<dbReference type="Gene3D" id="1.20.900.10">
    <property type="entry name" value="Dbl homology (DH) domain"/>
    <property type="match status" value="1"/>
</dbReference>
<dbReference type="InterPro" id="IPR000980">
    <property type="entry name" value="SH2"/>
</dbReference>
<dbReference type="InterPro" id="IPR036872">
    <property type="entry name" value="CH_dom_sf"/>
</dbReference>
<dbReference type="CDD" id="cd09940">
    <property type="entry name" value="SH2_Vav_family"/>
    <property type="match status" value="1"/>
</dbReference>
<dbReference type="SMART" id="SM00033">
    <property type="entry name" value="CH"/>
    <property type="match status" value="1"/>
</dbReference>
<keyword evidence="4" id="KW-0479">Metal-binding</keyword>
<evidence type="ECO:0000259" key="12">
    <source>
        <dbReference type="PROSITE" id="PS50002"/>
    </source>
</evidence>
<dbReference type="PROSITE" id="PS50003">
    <property type="entry name" value="PH_DOMAIN"/>
    <property type="match status" value="1"/>
</dbReference>
<keyword evidence="8 9" id="KW-0727">SH2 domain</keyword>
<dbReference type="GO" id="GO:0016477">
    <property type="term" value="P:cell migration"/>
    <property type="evidence" value="ECO:0007669"/>
    <property type="project" value="TreeGrafter"/>
</dbReference>
<evidence type="ECO:0000259" key="16">
    <source>
        <dbReference type="PROSITE" id="PS50081"/>
    </source>
</evidence>
<dbReference type="PROSITE" id="PS50081">
    <property type="entry name" value="ZF_DAG_PE_2"/>
    <property type="match status" value="1"/>
</dbReference>
<evidence type="ECO:0000259" key="14">
    <source>
        <dbReference type="PROSITE" id="PS50010"/>
    </source>
</evidence>
<dbReference type="SUPFAM" id="SSF55550">
    <property type="entry name" value="SH2 domain"/>
    <property type="match status" value="1"/>
</dbReference>
<dbReference type="InterPro" id="IPR001452">
    <property type="entry name" value="SH3_domain"/>
</dbReference>
<dbReference type="GO" id="GO:0005737">
    <property type="term" value="C:cytoplasm"/>
    <property type="evidence" value="ECO:0007669"/>
    <property type="project" value="TreeGrafter"/>
</dbReference>